<comment type="caution">
    <text evidence="1">The sequence shown here is derived from an EMBL/GenBank/DDBJ whole genome shotgun (WGS) entry which is preliminary data.</text>
</comment>
<sequence>MSEQFKFNRAESDSKIIEVLGIANDHPQLNSQQFGESLLKTIKKDTNKHEIYYLEHKSTKEIVCCVELIYNKGFYKDVDKGAITSTPDPDLFGVKHVTVLQIARLLTAPKFDSLGMSNKLITQVVEYVEGQLIKDTIASSKDKKGGFAEMVVNDQGNIDTKLAHYYLSKQYFWIIYSAKGNYYERFGFKAFPVEMFKIPTSIANHQKDLIETLMTKGSHTDPNAVGKKLRLLDFTKLQDRDLISFMLQGKELEILTELNKSIFHSELSNGRKSSSSLTNVSTLLSMAKLNSNTELSGLKNSTSGASGRRASSISQTSVPKFAVKPDINYLTVHKHLQQEFNQELKLDEETVKYNNIEGAIFTNDMQQKSYYILWTIIKTNLVVIGVGEMQFDLFGAVGNPGGLMGGVRRRGSSFTGINELGGFNFQDLDILFSIACDIGTKTSVKDKSSIYVTVNDLPNAIPLPMLNDYFLHYLPKTFNSGGESADKVEVLAHGTEKLGILPMVKMFGSESSDFELDWVGNGMWSWL</sequence>
<name>A0ACA9Y719_9ASCO</name>
<protein>
    <submittedName>
        <fullName evidence="1">Uncharacterized protein</fullName>
    </submittedName>
</protein>
<dbReference type="EMBL" id="CALSDN010000004">
    <property type="protein sequence ID" value="CAH6720559.1"/>
    <property type="molecule type" value="Genomic_DNA"/>
</dbReference>
<accession>A0ACA9Y719</accession>
<organism evidence="1 2">
    <name type="scientific">[Candida] jaroonii</name>
    <dbReference type="NCBI Taxonomy" id="467808"/>
    <lineage>
        <taxon>Eukaryota</taxon>
        <taxon>Fungi</taxon>
        <taxon>Dikarya</taxon>
        <taxon>Ascomycota</taxon>
        <taxon>Saccharomycotina</taxon>
        <taxon>Pichiomycetes</taxon>
        <taxon>Debaryomycetaceae</taxon>
        <taxon>Yamadazyma</taxon>
    </lineage>
</organism>
<proteinExistence type="predicted"/>
<dbReference type="Proteomes" id="UP001152531">
    <property type="component" value="Unassembled WGS sequence"/>
</dbReference>
<gene>
    <name evidence="1" type="ORF">CLIB1444_04S02828</name>
</gene>
<evidence type="ECO:0000313" key="1">
    <source>
        <dbReference type="EMBL" id="CAH6720559.1"/>
    </source>
</evidence>
<evidence type="ECO:0000313" key="2">
    <source>
        <dbReference type="Proteomes" id="UP001152531"/>
    </source>
</evidence>
<reference evidence="1" key="1">
    <citation type="submission" date="2022-06" db="EMBL/GenBank/DDBJ databases">
        <authorList>
            <person name="Legras J.-L."/>
            <person name="Devillers H."/>
            <person name="Grondin C."/>
        </authorList>
    </citation>
    <scope>NUCLEOTIDE SEQUENCE</scope>
    <source>
        <strain evidence="1">CLIB 1444</strain>
    </source>
</reference>
<keyword evidence="2" id="KW-1185">Reference proteome</keyword>